<dbReference type="InterPro" id="IPR034115">
    <property type="entry name" value="M35_peptidyl-Lys"/>
</dbReference>
<organism evidence="10 11">
    <name type="scientific">Massilia aerilata</name>
    <dbReference type="NCBI Taxonomy" id="453817"/>
    <lineage>
        <taxon>Bacteria</taxon>
        <taxon>Pseudomonadati</taxon>
        <taxon>Pseudomonadota</taxon>
        <taxon>Betaproteobacteria</taxon>
        <taxon>Burkholderiales</taxon>
        <taxon>Oxalobacteraceae</taxon>
        <taxon>Telluria group</taxon>
        <taxon>Massilia</taxon>
    </lineage>
</organism>
<sequence length="365" mass="38222">MDRKSIMGVALAAGAMLNTGAALAAAGELTVRVTPERQTLAKSDNVVVDVTVTNATAATQYLLKWQTPFGAIEAPLFEVTRDGLPVRYLGVQVKRPAPVPADYVALRPGASRSVRVELSALYDMGVTGAYSVRWRDGATQLFSRPGVARVSTSATNGQSALPARAIALPEPGAASVWIAGRLPRGASELVSALPEGAGLSFSRCSNAQQEAIAGAAQAAQAMAQDAGAYLQAKSLGARYASWFGAADPARSSTVTAHFQAIKEAFAGKPVTVDCGCNESYYAYVYPSQPYKIYVCKAFWSAPMTGTDSKGGTLVHEMSHFNVVAGTDDWVYGQSGAASLAISNPSQAIDNADSHEYFGENTPALQ</sequence>
<dbReference type="InterPro" id="IPR029463">
    <property type="entry name" value="Lys_MEP"/>
</dbReference>
<evidence type="ECO:0000256" key="8">
    <source>
        <dbReference type="SAM" id="SignalP"/>
    </source>
</evidence>
<name>A0ABW0RV80_9BURK</name>
<dbReference type="EC" id="3.4.24.-" evidence="10"/>
<comment type="caution">
    <text evidence="10">The sequence shown here is derived from an EMBL/GenBank/DDBJ whole genome shotgun (WGS) entry which is preliminary data.</text>
</comment>
<comment type="cofactor">
    <cofactor evidence="1">
        <name>Zn(2+)</name>
        <dbReference type="ChEBI" id="CHEBI:29105"/>
    </cofactor>
</comment>
<evidence type="ECO:0000313" key="10">
    <source>
        <dbReference type="EMBL" id="MFC5547941.1"/>
    </source>
</evidence>
<dbReference type="InterPro" id="IPR024079">
    <property type="entry name" value="MetalloPept_cat_dom_sf"/>
</dbReference>
<keyword evidence="3" id="KW-0645">Protease</keyword>
<evidence type="ECO:0000256" key="3">
    <source>
        <dbReference type="ARBA" id="ARBA00022670"/>
    </source>
</evidence>
<dbReference type="PANTHER" id="PTHR37016:SF3">
    <property type="entry name" value="NEUTRAL PROTEASE 2-RELATED"/>
    <property type="match status" value="1"/>
</dbReference>
<dbReference type="GO" id="GO:0016787">
    <property type="term" value="F:hydrolase activity"/>
    <property type="evidence" value="ECO:0007669"/>
    <property type="project" value="UniProtKB-KW"/>
</dbReference>
<evidence type="ECO:0000256" key="5">
    <source>
        <dbReference type="ARBA" id="ARBA00022801"/>
    </source>
</evidence>
<dbReference type="Pfam" id="PF14521">
    <property type="entry name" value="Aspzincin_M35"/>
    <property type="match status" value="1"/>
</dbReference>
<evidence type="ECO:0000256" key="1">
    <source>
        <dbReference type="ARBA" id="ARBA00001947"/>
    </source>
</evidence>
<keyword evidence="7" id="KW-0482">Metalloprotease</keyword>
<dbReference type="Gene3D" id="3.40.390.10">
    <property type="entry name" value="Collagenase (Catalytic Domain)"/>
    <property type="match status" value="1"/>
</dbReference>
<comment type="similarity">
    <text evidence="2">Belongs to the peptidase M35 family.</text>
</comment>
<evidence type="ECO:0000259" key="9">
    <source>
        <dbReference type="SMART" id="SM01351"/>
    </source>
</evidence>
<dbReference type="CDD" id="cd11306">
    <property type="entry name" value="M35_peptidyl-Lys"/>
    <property type="match status" value="1"/>
</dbReference>
<keyword evidence="5 10" id="KW-0378">Hydrolase</keyword>
<evidence type="ECO:0000256" key="6">
    <source>
        <dbReference type="ARBA" id="ARBA00022833"/>
    </source>
</evidence>
<keyword evidence="11" id="KW-1185">Reference proteome</keyword>
<keyword evidence="8" id="KW-0732">Signal</keyword>
<feature type="signal peptide" evidence="8">
    <location>
        <begin position="1"/>
        <end position="24"/>
    </location>
</feature>
<protein>
    <submittedName>
        <fullName evidence="10">M35 family metallo-endopeptidase</fullName>
        <ecNumber evidence="10">3.4.24.-</ecNumber>
    </submittedName>
</protein>
<dbReference type="Proteomes" id="UP001596086">
    <property type="component" value="Unassembled WGS sequence"/>
</dbReference>
<feature type="domain" description="Lysine-specific metallo-endopeptidase" evidence="9">
    <location>
        <begin position="228"/>
        <end position="359"/>
    </location>
</feature>
<feature type="chain" id="PRO_5047146798" evidence="8">
    <location>
        <begin position="25"/>
        <end position="365"/>
    </location>
</feature>
<evidence type="ECO:0000313" key="11">
    <source>
        <dbReference type="Proteomes" id="UP001596086"/>
    </source>
</evidence>
<gene>
    <name evidence="10" type="ORF">ACFPO9_05385</name>
</gene>
<dbReference type="RefSeq" id="WP_379768185.1">
    <property type="nucleotide sequence ID" value="NZ_JBHSMZ010000004.1"/>
</dbReference>
<reference evidence="11" key="1">
    <citation type="journal article" date="2019" name="Int. J. Syst. Evol. Microbiol.">
        <title>The Global Catalogue of Microorganisms (GCM) 10K type strain sequencing project: providing services to taxonomists for standard genome sequencing and annotation.</title>
        <authorList>
            <consortium name="The Broad Institute Genomics Platform"/>
            <consortium name="The Broad Institute Genome Sequencing Center for Infectious Disease"/>
            <person name="Wu L."/>
            <person name="Ma J."/>
        </authorList>
    </citation>
    <scope>NUCLEOTIDE SEQUENCE [LARGE SCALE GENOMIC DNA]</scope>
    <source>
        <strain evidence="11">CGMCC 4.5798</strain>
    </source>
</reference>
<dbReference type="Gene3D" id="2.60.40.2970">
    <property type="match status" value="1"/>
</dbReference>
<keyword evidence="6" id="KW-0862">Zinc</keyword>
<evidence type="ECO:0000256" key="7">
    <source>
        <dbReference type="ARBA" id="ARBA00023049"/>
    </source>
</evidence>
<accession>A0ABW0RV80</accession>
<dbReference type="SUPFAM" id="SSF55486">
    <property type="entry name" value="Metalloproteases ('zincins'), catalytic domain"/>
    <property type="match status" value="1"/>
</dbReference>
<keyword evidence="4" id="KW-0479">Metal-binding</keyword>
<proteinExistence type="inferred from homology"/>
<dbReference type="PANTHER" id="PTHR37016">
    <property type="match status" value="1"/>
</dbReference>
<dbReference type="InterPro" id="IPR050414">
    <property type="entry name" value="Fungal_M35_metalloproteases"/>
</dbReference>
<dbReference type="EMBL" id="JBHSMZ010000004">
    <property type="protein sequence ID" value="MFC5547941.1"/>
    <property type="molecule type" value="Genomic_DNA"/>
</dbReference>
<dbReference type="SMART" id="SM01351">
    <property type="entry name" value="Aspzincin_M35"/>
    <property type="match status" value="1"/>
</dbReference>
<evidence type="ECO:0000256" key="2">
    <source>
        <dbReference type="ARBA" id="ARBA00010279"/>
    </source>
</evidence>
<evidence type="ECO:0000256" key="4">
    <source>
        <dbReference type="ARBA" id="ARBA00022723"/>
    </source>
</evidence>